<evidence type="ECO:0000313" key="3">
    <source>
        <dbReference type="Proteomes" id="UP001236258"/>
    </source>
</evidence>
<keyword evidence="1" id="KW-1133">Transmembrane helix</keyword>
<evidence type="ECO:0000256" key="1">
    <source>
        <dbReference type="SAM" id="Phobius"/>
    </source>
</evidence>
<keyword evidence="1" id="KW-0812">Transmembrane</keyword>
<organism evidence="2 3">
    <name type="scientific">Alkalimonas delamerensis</name>
    <dbReference type="NCBI Taxonomy" id="265981"/>
    <lineage>
        <taxon>Bacteria</taxon>
        <taxon>Pseudomonadati</taxon>
        <taxon>Pseudomonadota</taxon>
        <taxon>Gammaproteobacteria</taxon>
        <taxon>Alkalimonas</taxon>
    </lineage>
</organism>
<comment type="caution">
    <text evidence="2">The sequence shown here is derived from an EMBL/GenBank/DDBJ whole genome shotgun (WGS) entry which is preliminary data.</text>
</comment>
<dbReference type="Proteomes" id="UP001236258">
    <property type="component" value="Unassembled WGS sequence"/>
</dbReference>
<proteinExistence type="predicted"/>
<evidence type="ECO:0000313" key="2">
    <source>
        <dbReference type="EMBL" id="MDP4527662.1"/>
    </source>
</evidence>
<gene>
    <name evidence="2" type="ORF">Q3O59_01285</name>
</gene>
<dbReference type="EMBL" id="JAUZVY010000001">
    <property type="protein sequence ID" value="MDP4527662.1"/>
    <property type="molecule type" value="Genomic_DNA"/>
</dbReference>
<accession>A0ABT9GL10</accession>
<sequence>MELLLSSSLFAVTIISLVLGLSCLLYACTLPSTQTPEQKAEARIEFGVFSAGAFAILAVMLFALCYG</sequence>
<name>A0ABT9GL10_9GAMM</name>
<dbReference type="RefSeq" id="WP_305943879.1">
    <property type="nucleotide sequence ID" value="NZ_JAUZVY010000001.1"/>
</dbReference>
<keyword evidence="1" id="KW-0472">Membrane</keyword>
<protein>
    <submittedName>
        <fullName evidence="2">Uncharacterized protein</fullName>
    </submittedName>
</protein>
<keyword evidence="3" id="KW-1185">Reference proteome</keyword>
<feature type="transmembrane region" description="Helical" evidence="1">
    <location>
        <begin position="44"/>
        <end position="66"/>
    </location>
</feature>
<reference evidence="2 3" key="1">
    <citation type="submission" date="2023-08" db="EMBL/GenBank/DDBJ databases">
        <authorList>
            <person name="Joshi A."/>
            <person name="Thite S."/>
        </authorList>
    </citation>
    <scope>NUCLEOTIDE SEQUENCE [LARGE SCALE GENOMIC DNA]</scope>
    <source>
        <strain evidence="2 3">1E1</strain>
    </source>
</reference>